<dbReference type="CDD" id="cd00090">
    <property type="entry name" value="HTH_ARSR"/>
    <property type="match status" value="1"/>
</dbReference>
<dbReference type="EMBL" id="CP096661">
    <property type="protein sequence ID" value="UPV76792.1"/>
    <property type="molecule type" value="Genomic_DNA"/>
</dbReference>
<dbReference type="AlphaFoldDB" id="A0A8U0I068"/>
<feature type="compositionally biased region" description="Polar residues" evidence="5">
    <location>
        <begin position="451"/>
        <end position="468"/>
    </location>
</feature>
<evidence type="ECO:0000256" key="4">
    <source>
        <dbReference type="ARBA" id="ARBA00022837"/>
    </source>
</evidence>
<evidence type="ECO:0000256" key="3">
    <source>
        <dbReference type="ARBA" id="ARBA00022729"/>
    </source>
</evidence>
<reference evidence="7 8" key="1">
    <citation type="submission" date="2022-04" db="EMBL/GenBank/DDBJ databases">
        <title>Diverse halophilic archaea isolated from saline environments.</title>
        <authorList>
            <person name="Cui H.-L."/>
        </authorList>
    </citation>
    <scope>NUCLEOTIDE SEQUENCE [LARGE SCALE GENOMIC DNA]</scope>
    <source>
        <strain evidence="7 8">XZYJT49</strain>
        <plasmid evidence="7 8">unnamed2</plasmid>
    </source>
</reference>
<dbReference type="RefSeq" id="WP_248652825.1">
    <property type="nucleotide sequence ID" value="NZ_CP096661.1"/>
</dbReference>
<dbReference type="InterPro" id="IPR059100">
    <property type="entry name" value="TSP3_bac"/>
</dbReference>
<name>A0A8U0I068_9EURY</name>
<dbReference type="InterPro" id="IPR036390">
    <property type="entry name" value="WH_DNA-bd_sf"/>
</dbReference>
<feature type="domain" description="DUF7343" evidence="6">
    <location>
        <begin position="537"/>
        <end position="597"/>
    </location>
</feature>
<dbReference type="SUPFAM" id="SSF46785">
    <property type="entry name" value="Winged helix' DNA-binding domain"/>
    <property type="match status" value="1"/>
</dbReference>
<comment type="subcellular location">
    <subcellularLocation>
        <location evidence="1">Secreted</location>
    </subcellularLocation>
</comment>
<evidence type="ECO:0000259" key="6">
    <source>
        <dbReference type="Pfam" id="PF24034"/>
    </source>
</evidence>
<dbReference type="GO" id="GO:0005509">
    <property type="term" value="F:calcium ion binding"/>
    <property type="evidence" value="ECO:0007669"/>
    <property type="project" value="InterPro"/>
</dbReference>
<evidence type="ECO:0000256" key="5">
    <source>
        <dbReference type="SAM" id="MobiDB-lite"/>
    </source>
</evidence>
<keyword evidence="2" id="KW-0964">Secreted</keyword>
<feature type="compositionally biased region" description="Low complexity" evidence="5">
    <location>
        <begin position="511"/>
        <end position="520"/>
    </location>
</feature>
<keyword evidence="3" id="KW-0732">Signal</keyword>
<evidence type="ECO:0000256" key="2">
    <source>
        <dbReference type="ARBA" id="ARBA00022525"/>
    </source>
</evidence>
<sequence length="626" mass="63659">MNKKITRGGVVGAVLLLLSAGLLPHVAAASGTVTHSHPAKKTVARDAAPISTTASVPNVTSVAISGDQFASVDGTPYVWRSSVRRFDADLAIDTSGAYTLCLSTDSGANRTAAACERFSVNATGDPSNATVVGTNASVVSVAPNGTFSADATRATLTLRNATTNATLDTAVVGLAEKSGDIDRDGLTNRRELAAGTGVGATDTDGDGLADPAEIEGGTDPTAADSDGDGLNDGPEVGNYSTDPNGGDTDGDGIGDRTEVAAGTDPTLVDTDGDRLPDDEERDRDTDPTAVDTDGDGLSDFTELEAGTDPLATDTDTDGVQDDAELQGDIDPTDPDSDDDGLLDGEEHEVGTDPTAADSDGDGLNDQTEVERFGTGPLDTDTDGDFLSDQTEVKLGVSPHDSLSPAWITGGVLGFWAGVGLTVFLTRWDWPSLGPRIARAVPSRFQRGASAKSRSSPGANVNPAETATSADVPASRSDGVAPRDASTLPAATGDEADVGDRTDTADSGAAVGRTGADAPADAADRTAVEVAAAAEAELVSDAELVRRMLRAESGRMRQSEIVEATGWSKAKVSRRLSAMDDDGAVTKVQIGRENLICLDGAVPDPALPREVPPSGGTGGLTATPTGQ</sequence>
<dbReference type="GeneID" id="72187857"/>
<accession>A0A8U0I068</accession>
<evidence type="ECO:0000313" key="8">
    <source>
        <dbReference type="Proteomes" id="UP000830729"/>
    </source>
</evidence>
<geneLocation type="plasmid" evidence="7 8">
    <name>unnamed2</name>
</geneLocation>
<dbReference type="Pfam" id="PF18884">
    <property type="entry name" value="TSP3_bac"/>
    <property type="match status" value="7"/>
</dbReference>
<feature type="compositionally biased region" description="Acidic residues" evidence="5">
    <location>
        <begin position="314"/>
        <end position="346"/>
    </location>
</feature>
<protein>
    <recommendedName>
        <fullName evidence="6">DUF7343 domain-containing protein</fullName>
    </recommendedName>
</protein>
<dbReference type="KEGG" id="halx:M0R89_21620"/>
<feature type="region of interest" description="Disordered" evidence="5">
    <location>
        <begin position="602"/>
        <end position="626"/>
    </location>
</feature>
<dbReference type="PANTHER" id="PTHR37467">
    <property type="entry name" value="EXPORTED CALCIUM-BINDING GLYCOPROTEIN-RELATED"/>
    <property type="match status" value="1"/>
</dbReference>
<evidence type="ECO:0000256" key="1">
    <source>
        <dbReference type="ARBA" id="ARBA00004613"/>
    </source>
</evidence>
<dbReference type="Proteomes" id="UP000830729">
    <property type="component" value="Plasmid unnamed2"/>
</dbReference>
<dbReference type="InterPro" id="IPR028974">
    <property type="entry name" value="TSP_type-3_rpt"/>
</dbReference>
<proteinExistence type="predicted"/>
<evidence type="ECO:0000313" key="7">
    <source>
        <dbReference type="EMBL" id="UPV76792.1"/>
    </source>
</evidence>
<feature type="region of interest" description="Disordered" evidence="5">
    <location>
        <begin position="446"/>
        <end position="520"/>
    </location>
</feature>
<dbReference type="InterPro" id="IPR055767">
    <property type="entry name" value="DUF7343"/>
</dbReference>
<gene>
    <name evidence="7" type="ORF">M0R89_21620</name>
</gene>
<feature type="region of interest" description="Disordered" evidence="5">
    <location>
        <begin position="192"/>
        <end position="384"/>
    </location>
</feature>
<feature type="compositionally biased region" description="Low complexity" evidence="5">
    <location>
        <begin position="193"/>
        <end position="211"/>
    </location>
</feature>
<dbReference type="InterPro" id="IPR011991">
    <property type="entry name" value="ArsR-like_HTH"/>
</dbReference>
<dbReference type="InterPro" id="IPR053180">
    <property type="entry name" value="Ca-binding_acidic-repeat"/>
</dbReference>
<dbReference type="Gene3D" id="4.10.1080.10">
    <property type="entry name" value="TSP type-3 repeat"/>
    <property type="match status" value="1"/>
</dbReference>
<dbReference type="PANTHER" id="PTHR37467:SF1">
    <property type="entry name" value="EXPORTED CALCIUM-BINDING GLYCOPROTEIN"/>
    <property type="match status" value="1"/>
</dbReference>
<keyword evidence="7" id="KW-0614">Plasmid</keyword>
<keyword evidence="4" id="KW-0106">Calcium</keyword>
<keyword evidence="8" id="KW-1185">Reference proteome</keyword>
<organism evidence="7 8">
    <name type="scientific">Halorussus limi</name>
    <dbReference type="NCBI Taxonomy" id="2938695"/>
    <lineage>
        <taxon>Archaea</taxon>
        <taxon>Methanobacteriati</taxon>
        <taxon>Methanobacteriota</taxon>
        <taxon>Stenosarchaea group</taxon>
        <taxon>Halobacteria</taxon>
        <taxon>Halobacteriales</taxon>
        <taxon>Haladaptataceae</taxon>
        <taxon>Halorussus</taxon>
    </lineage>
</organism>
<dbReference type="Pfam" id="PF24034">
    <property type="entry name" value="DUF7343"/>
    <property type="match status" value="1"/>
</dbReference>